<protein>
    <recommendedName>
        <fullName evidence="3">SWIM-type domain-containing protein</fullName>
    </recommendedName>
</protein>
<dbReference type="PANTHER" id="PTHR47718">
    <property type="entry name" value="OS01G0519700 PROTEIN"/>
    <property type="match status" value="1"/>
</dbReference>
<evidence type="ECO:0000259" key="3">
    <source>
        <dbReference type="PROSITE" id="PS50966"/>
    </source>
</evidence>
<dbReference type="PANTHER" id="PTHR47718:SF12">
    <property type="entry name" value="PROTEIN FAR1-RELATED SEQUENCE"/>
    <property type="match status" value="1"/>
</dbReference>
<organism evidence="4 5">
    <name type="scientific">Centaurea solstitialis</name>
    <name type="common">yellow star-thistle</name>
    <dbReference type="NCBI Taxonomy" id="347529"/>
    <lineage>
        <taxon>Eukaryota</taxon>
        <taxon>Viridiplantae</taxon>
        <taxon>Streptophyta</taxon>
        <taxon>Embryophyta</taxon>
        <taxon>Tracheophyta</taxon>
        <taxon>Spermatophyta</taxon>
        <taxon>Magnoliopsida</taxon>
        <taxon>eudicotyledons</taxon>
        <taxon>Gunneridae</taxon>
        <taxon>Pentapetalae</taxon>
        <taxon>asterids</taxon>
        <taxon>campanulids</taxon>
        <taxon>Asterales</taxon>
        <taxon>Asteraceae</taxon>
        <taxon>Carduoideae</taxon>
        <taxon>Cardueae</taxon>
        <taxon>Centaureinae</taxon>
        <taxon>Centaurea</taxon>
    </lineage>
</organism>
<evidence type="ECO:0000313" key="4">
    <source>
        <dbReference type="EMBL" id="KAJ9552667.1"/>
    </source>
</evidence>
<dbReference type="EMBL" id="JARYMX010000004">
    <property type="protein sequence ID" value="KAJ9552667.1"/>
    <property type="molecule type" value="Genomic_DNA"/>
</dbReference>
<dbReference type="AlphaFoldDB" id="A0AA38W8R8"/>
<dbReference type="InterPro" id="IPR007527">
    <property type="entry name" value="Znf_SWIM"/>
</dbReference>
<feature type="compositionally biased region" description="Acidic residues" evidence="2">
    <location>
        <begin position="14"/>
        <end position="25"/>
    </location>
</feature>
<reference evidence="4" key="1">
    <citation type="submission" date="2023-03" db="EMBL/GenBank/DDBJ databases">
        <title>Chromosome-scale reference genome and RAD-based genetic map of yellow starthistle (Centaurea solstitialis) reveal putative structural variation and QTLs associated with invader traits.</title>
        <authorList>
            <person name="Reatini B."/>
            <person name="Cang F.A."/>
            <person name="Jiang Q."/>
            <person name="Mckibben M.T.W."/>
            <person name="Barker M.S."/>
            <person name="Rieseberg L.H."/>
            <person name="Dlugosch K.M."/>
        </authorList>
    </citation>
    <scope>NUCLEOTIDE SEQUENCE</scope>
    <source>
        <strain evidence="4">CAN-66</strain>
        <tissue evidence="4">Leaf</tissue>
    </source>
</reference>
<dbReference type="Pfam" id="PF03101">
    <property type="entry name" value="FAR1"/>
    <property type="match status" value="1"/>
</dbReference>
<sequence>MDSPDSFAFLNEDPLPDVEDETELQDDEESLLELINRDITDRLQDEDRLLMEFINVDNKDSLGYNSEIQSGENINEICSSQVLEAPNGSKSWIPVVDESLKPVLKTCFDSLDHAISMYSNYAEAAGFDIRLTSKKLNKFGIVQIRYVVCSKSGVPKKTTFNSLEHSGRKKKIRNSNFKRCDCKAGVKFRLLKGVGKYELYDFVEEHSHPLLSSTDMCFSRKRRQLGFGDKMLVHRGNSLNLGASRVHKMRTTCKGGYDFCSSSTVDFQNFKRDMDKYVVDGGDAQMFINMMNNRKDVAPNFFFDYKVANSELVCTFWADEAARFNYSEFGDVMSFDATFRTNRYCMVFIPFTVVDNHKKSVIVGAALVNKEDGENYIWVLEAFLRAHGKAPLLVLTDQCLAMKQAIAAVFPNSRHRLCMWHIMDKLPKKFSTELLNGTSFRKEMNKIVWDVQLDPEEFEHKWNVLMEEYSLSGDKWLQALFNIRRSWIPAYFKHLPMCSLMKTTSRSESINSFFNSFSHYGNTLVFFVNCFDAALDKQRFTQRSLDHVTKSTFPKFLTPCKIERHASDIYTRAVFNVVQMEIYKAAWNCSIENVESEGDVNSYKIAHKDKASNLKCHHKVVEDKKQSIIFCSCNSFIRCGLLCRHIFKVLLNTNVEKIPEKYILRRWRRDLIPRDLQHTRLRYGDLDEEQEKMFNEVLSTVENCLGRLRCHKEDLARFTESIRILKKEVDVSFPNENASSSKVNTIVDLIGVSQPDNVEVYPPTGIRNKGCGKGKRLVGAGEIASNKASRHKRLCRSCGKLVNHDSRNCPNKVT</sequence>
<feature type="region of interest" description="Disordered" evidence="2">
    <location>
        <begin position="1"/>
        <end position="25"/>
    </location>
</feature>
<gene>
    <name evidence="4" type="ORF">OSB04_016712</name>
</gene>
<dbReference type="GO" id="GO:0008270">
    <property type="term" value="F:zinc ion binding"/>
    <property type="evidence" value="ECO:0007669"/>
    <property type="project" value="UniProtKB-KW"/>
</dbReference>
<evidence type="ECO:0000256" key="1">
    <source>
        <dbReference type="PROSITE-ProRule" id="PRU00325"/>
    </source>
</evidence>
<dbReference type="PROSITE" id="PS50966">
    <property type="entry name" value="ZF_SWIM"/>
    <property type="match status" value="1"/>
</dbReference>
<evidence type="ECO:0000256" key="2">
    <source>
        <dbReference type="SAM" id="MobiDB-lite"/>
    </source>
</evidence>
<dbReference type="InterPro" id="IPR004330">
    <property type="entry name" value="FAR1_DNA_bnd_dom"/>
</dbReference>
<feature type="domain" description="SWIM-type" evidence="3">
    <location>
        <begin position="618"/>
        <end position="654"/>
    </location>
</feature>
<evidence type="ECO:0000313" key="5">
    <source>
        <dbReference type="Proteomes" id="UP001172457"/>
    </source>
</evidence>
<keyword evidence="1" id="KW-0862">Zinc</keyword>
<comment type="caution">
    <text evidence="4">The sequence shown here is derived from an EMBL/GenBank/DDBJ whole genome shotgun (WGS) entry which is preliminary data.</text>
</comment>
<keyword evidence="5" id="KW-1185">Reference proteome</keyword>
<proteinExistence type="predicted"/>
<dbReference type="Pfam" id="PF04434">
    <property type="entry name" value="SWIM"/>
    <property type="match status" value="1"/>
</dbReference>
<accession>A0AA38W8R8</accession>
<dbReference type="InterPro" id="IPR018289">
    <property type="entry name" value="MULE_transposase_dom"/>
</dbReference>
<dbReference type="Pfam" id="PF10551">
    <property type="entry name" value="MULE"/>
    <property type="match status" value="1"/>
</dbReference>
<keyword evidence="1" id="KW-0479">Metal-binding</keyword>
<dbReference type="Proteomes" id="UP001172457">
    <property type="component" value="Chromosome 4"/>
</dbReference>
<keyword evidence="1" id="KW-0863">Zinc-finger</keyword>
<name>A0AA38W8R8_9ASTR</name>